<comment type="caution">
    <text evidence="19">The sequence shown here is derived from an EMBL/GenBank/DDBJ whole genome shotgun (WGS) entry which is preliminary data.</text>
</comment>
<keyword evidence="5" id="KW-0677">Repeat</keyword>
<feature type="binding site" evidence="12">
    <location>
        <position position="236"/>
    </location>
    <ligand>
        <name>Ca(2+)</name>
        <dbReference type="ChEBI" id="CHEBI:29108"/>
        <label>3</label>
    </ligand>
</feature>
<feature type="compositionally biased region" description="Basic and acidic residues" evidence="16">
    <location>
        <begin position="376"/>
        <end position="387"/>
    </location>
</feature>
<evidence type="ECO:0000256" key="9">
    <source>
        <dbReference type="ARBA" id="ARBA00023145"/>
    </source>
</evidence>
<dbReference type="SUPFAM" id="SSF47090">
    <property type="entry name" value="PGBD-like"/>
    <property type="match status" value="1"/>
</dbReference>
<keyword evidence="12" id="KW-0106">Calcium</keyword>
<evidence type="ECO:0000256" key="8">
    <source>
        <dbReference type="ARBA" id="ARBA00023049"/>
    </source>
</evidence>
<dbReference type="SMART" id="SM00120">
    <property type="entry name" value="HX"/>
    <property type="match status" value="4"/>
</dbReference>
<dbReference type="PROSITE" id="PS51642">
    <property type="entry name" value="HEMOPEXIN_2"/>
    <property type="match status" value="3"/>
</dbReference>
<dbReference type="Pfam" id="PF01471">
    <property type="entry name" value="PG_binding_1"/>
    <property type="match status" value="1"/>
</dbReference>
<comment type="cofactor">
    <cofactor evidence="12">
        <name>Zn(2+)</name>
        <dbReference type="ChEBI" id="CHEBI:29105"/>
    </cofactor>
    <text evidence="12">Binds 2 Zn(2+) ions per subunit.</text>
</comment>
<feature type="binding site" evidence="12">
    <location>
        <position position="259"/>
    </location>
    <ligand>
        <name>Ca(2+)</name>
        <dbReference type="ChEBI" id="CHEBI:29108"/>
        <label>3</label>
    </ligand>
</feature>
<evidence type="ECO:0000256" key="5">
    <source>
        <dbReference type="ARBA" id="ARBA00022737"/>
    </source>
</evidence>
<evidence type="ECO:0000256" key="13">
    <source>
        <dbReference type="PIRSR" id="PIRSR621190-3"/>
    </source>
</evidence>
<keyword evidence="7 11" id="KW-0862">Zinc</keyword>
<dbReference type="PANTHER" id="PTHR10201:SF308">
    <property type="entry name" value="MATRIX METALLOPROTEINASE 2"/>
    <property type="match status" value="1"/>
</dbReference>
<evidence type="ECO:0000256" key="15">
    <source>
        <dbReference type="PROSITE-ProRule" id="PRU01011"/>
    </source>
</evidence>
<feature type="binding site" evidence="12">
    <location>
        <position position="542"/>
    </location>
    <ligand>
        <name>Ca(2+)</name>
        <dbReference type="ChEBI" id="CHEBI:29108"/>
        <label>4</label>
    </ligand>
</feature>
<dbReference type="CDD" id="cd00094">
    <property type="entry name" value="HX"/>
    <property type="match status" value="1"/>
</dbReference>
<dbReference type="EMBL" id="VCGU01000458">
    <property type="protein sequence ID" value="TRY64146.1"/>
    <property type="molecule type" value="Genomic_DNA"/>
</dbReference>
<dbReference type="Pfam" id="PF00413">
    <property type="entry name" value="Peptidase_M10"/>
    <property type="match status" value="1"/>
</dbReference>
<feature type="binding site" evidence="12">
    <location>
        <position position="262"/>
    </location>
    <ligand>
        <name>Ca(2+)</name>
        <dbReference type="ChEBI" id="CHEBI:29108"/>
        <label>3</label>
    </ligand>
</feature>
<evidence type="ECO:0000256" key="11">
    <source>
        <dbReference type="PIRSR" id="PIRSR001191-2"/>
    </source>
</evidence>
<keyword evidence="8" id="KW-0482">Metalloprotease</keyword>
<keyword evidence="9" id="KW-0865">Zymogen</keyword>
<dbReference type="GO" id="GO:0005615">
    <property type="term" value="C:extracellular space"/>
    <property type="evidence" value="ECO:0007669"/>
    <property type="project" value="TreeGrafter"/>
</dbReference>
<feature type="binding site" evidence="12">
    <location>
        <position position="447"/>
    </location>
    <ligand>
        <name>Ca(2+)</name>
        <dbReference type="ChEBI" id="CHEBI:29108"/>
        <label>4</label>
    </ligand>
</feature>
<dbReference type="PROSITE" id="PS00546">
    <property type="entry name" value="CYSTEINE_SWITCH"/>
    <property type="match status" value="1"/>
</dbReference>
<feature type="signal peptide" evidence="17">
    <location>
        <begin position="1"/>
        <end position="36"/>
    </location>
</feature>
<dbReference type="PRINTS" id="PR00138">
    <property type="entry name" value="MATRIXIN"/>
</dbReference>
<feature type="compositionally biased region" description="Polar residues" evidence="16">
    <location>
        <begin position="331"/>
        <end position="343"/>
    </location>
</feature>
<dbReference type="PIRSF" id="PIRSF001191">
    <property type="entry name" value="Peptidase_M10A_matrix"/>
    <property type="match status" value="1"/>
</dbReference>
<feature type="binding site" evidence="12">
    <location>
        <position position="260"/>
    </location>
    <ligand>
        <name>Ca(2+)</name>
        <dbReference type="ChEBI" id="CHEBI:29108"/>
        <label>1</label>
    </ligand>
</feature>
<feature type="binding site" description="in inhibited form" evidence="12">
    <location>
        <position position="139"/>
    </location>
    <ligand>
        <name>Zn(2+)</name>
        <dbReference type="ChEBI" id="CHEBI:29105"/>
        <label>2</label>
        <note>catalytic</note>
    </ligand>
</feature>
<dbReference type="GO" id="GO:0031012">
    <property type="term" value="C:extracellular matrix"/>
    <property type="evidence" value="ECO:0007669"/>
    <property type="project" value="InterPro"/>
</dbReference>
<dbReference type="Gene3D" id="2.110.10.10">
    <property type="entry name" value="Hemopexin-like domain"/>
    <property type="match status" value="1"/>
</dbReference>
<dbReference type="InterPro" id="IPR002477">
    <property type="entry name" value="Peptidoglycan-bd-like"/>
</dbReference>
<feature type="binding site" evidence="11">
    <location>
        <position position="287"/>
    </location>
    <ligand>
        <name>Zn(2+)</name>
        <dbReference type="ChEBI" id="CHEBI:29105"/>
        <label>2</label>
        <note>catalytic</note>
    </ligand>
</feature>
<dbReference type="GO" id="GO:0006508">
    <property type="term" value="P:proteolysis"/>
    <property type="evidence" value="ECO:0007669"/>
    <property type="project" value="UniProtKB-KW"/>
</dbReference>
<dbReference type="OMA" id="FSGKEYW"/>
<feature type="binding site" evidence="12">
    <location>
        <position position="253"/>
    </location>
    <ligand>
        <name>Ca(2+)</name>
        <dbReference type="ChEBI" id="CHEBI:29108"/>
        <label>2</label>
    </ligand>
</feature>
<feature type="binding site" evidence="12">
    <location>
        <position position="301"/>
    </location>
    <ligand>
        <name>Zn(2+)</name>
        <dbReference type="ChEBI" id="CHEBI:29105"/>
        <label>2</label>
        <note>catalytic</note>
    </ligand>
</feature>
<evidence type="ECO:0000259" key="18">
    <source>
        <dbReference type="SMART" id="SM00235"/>
    </source>
</evidence>
<keyword evidence="3 11" id="KW-0479">Metal-binding</keyword>
<dbReference type="InterPro" id="IPR033739">
    <property type="entry name" value="M10A_MMP"/>
</dbReference>
<dbReference type="InterPro" id="IPR024079">
    <property type="entry name" value="MetalloPept_cat_dom_sf"/>
</dbReference>
<evidence type="ECO:0000313" key="19">
    <source>
        <dbReference type="EMBL" id="TRY64146.1"/>
    </source>
</evidence>
<evidence type="ECO:0000256" key="6">
    <source>
        <dbReference type="ARBA" id="ARBA00022801"/>
    </source>
</evidence>
<dbReference type="InterPro" id="IPR001818">
    <property type="entry name" value="Pept_M10_metallopeptidase"/>
</dbReference>
<feature type="active site" evidence="10">
    <location>
        <position position="284"/>
    </location>
</feature>
<evidence type="ECO:0000313" key="20">
    <source>
        <dbReference type="Proteomes" id="UP000318571"/>
    </source>
</evidence>
<feature type="binding site" evidence="11">
    <location>
        <position position="283"/>
    </location>
    <ligand>
        <name>Zn(2+)</name>
        <dbReference type="ChEBI" id="CHEBI:29105"/>
        <label>2</label>
        <note>catalytic</note>
    </ligand>
</feature>
<feature type="binding site" evidence="12">
    <location>
        <position position="257"/>
    </location>
    <ligand>
        <name>Zn(2+)</name>
        <dbReference type="ChEBI" id="CHEBI:29105"/>
        <label>1</label>
    </ligand>
</feature>
<dbReference type="SUPFAM" id="SSF50923">
    <property type="entry name" value="Hemopexin-like domain"/>
    <property type="match status" value="1"/>
</dbReference>
<dbReference type="Gene3D" id="3.40.390.10">
    <property type="entry name" value="Collagenase (Catalytic Domain)"/>
    <property type="match status" value="1"/>
</dbReference>
<dbReference type="CDD" id="cd04278">
    <property type="entry name" value="ZnMc_MMP"/>
    <property type="match status" value="1"/>
</dbReference>
<feature type="domain" description="Peptidase metallopeptidase" evidence="18">
    <location>
        <begin position="163"/>
        <end position="328"/>
    </location>
</feature>
<organism evidence="19 20">
    <name type="scientific">Tigriopus californicus</name>
    <name type="common">Marine copepod</name>
    <dbReference type="NCBI Taxonomy" id="6832"/>
    <lineage>
        <taxon>Eukaryota</taxon>
        <taxon>Metazoa</taxon>
        <taxon>Ecdysozoa</taxon>
        <taxon>Arthropoda</taxon>
        <taxon>Crustacea</taxon>
        <taxon>Multicrustacea</taxon>
        <taxon>Hexanauplia</taxon>
        <taxon>Copepoda</taxon>
        <taxon>Harpacticoida</taxon>
        <taxon>Harpacticidae</taxon>
        <taxon>Tigriopus</taxon>
    </lineage>
</organism>
<dbReference type="FunFam" id="3.40.390.10:FF:000091">
    <property type="entry name" value="Matrix metalloproteinase-16-like Protein"/>
    <property type="match status" value="1"/>
</dbReference>
<dbReference type="PANTHER" id="PTHR10201">
    <property type="entry name" value="MATRIX METALLOPROTEINASE"/>
    <property type="match status" value="1"/>
</dbReference>
<gene>
    <name evidence="19" type="ORF">TCAL_11024</name>
</gene>
<dbReference type="AlphaFoldDB" id="A0A553NFC6"/>
<sequence length="629" mass="71735">MESFAWTSGVAHFKGSSGPNFCSILFGLVIFPGVISAPTFNTNNNNNIDNSKSNGMAEWSSKFATRSINHRTRRVRDTITQNGVSYLTQFGYLPRSETESLFTDQQVRDAVRNLQFMAGLNVTGELDPLTLGLMMRPRCGVPDVTHTGYRNRRSVRSKRYSLQGQRWSRTNLTWNLQKGPSSDLDPNLARRELSYALEIWARESSLTFQEVNPEDTRADISVFFHRGFHGDGYQFDGQGSVLAHAFFPGSGRGGDVHFDDDERWSELRTTTQDFTSLFAVAAHEFGHSLGLSHSGVEGALMYPWYSGVPDDYSLPEDDRKAVQILYGKTKSQYPANPDISNEIPTPGPTFPTNGKDRSRSEGQDDEDDMTHGNSPPHRDDSYNKDMENNAPARCGTDFDAVAIIRTEMWVFKGRYFWRIHREGGIRDDPTELTSFWYGLPTNIEKIDAVYERTDHKIVFFVANHYYILNGNSQLEEGPIPLTRLGLPAELKRVDAAFIWGWNDKTYFFSDTMYWRFDEEIHHVELDYPRDISIWNGVPYQLDAAFQFTNGKTYFFKGESSLEFDDRKMSVTSRQGTRISEDWMHCPKEIKDPFQSGVSGGSQRATFQPLFSHKMCLCYLLLILIHANLQ</sequence>
<dbReference type="Pfam" id="PF00045">
    <property type="entry name" value="Hemopexin"/>
    <property type="match status" value="4"/>
</dbReference>
<feature type="chain" id="PRO_5021821256" description="Peptidase metallopeptidase domain-containing protein" evidence="17">
    <location>
        <begin position="37"/>
        <end position="629"/>
    </location>
</feature>
<comment type="similarity">
    <text evidence="1">Belongs to the peptidase M10A family.</text>
</comment>
<comment type="cofactor">
    <cofactor evidence="12">
        <name>Ca(2+)</name>
        <dbReference type="ChEBI" id="CHEBI:29108"/>
    </cofactor>
    <text evidence="12">Can bind about 5 Ca(2+) ions per subunit.</text>
</comment>
<evidence type="ECO:0000256" key="10">
    <source>
        <dbReference type="PIRSR" id="PIRSR001191-1"/>
    </source>
</evidence>
<dbReference type="SMART" id="SM00235">
    <property type="entry name" value="ZnMc"/>
    <property type="match status" value="1"/>
</dbReference>
<feature type="binding site" evidence="12">
    <location>
        <position position="237"/>
    </location>
    <ligand>
        <name>Ca(2+)</name>
        <dbReference type="ChEBI" id="CHEBI:29108"/>
        <label>3</label>
    </ligand>
</feature>
<dbReference type="Proteomes" id="UP000318571">
    <property type="component" value="Chromosome 10"/>
</dbReference>
<dbReference type="GO" id="GO:0030198">
    <property type="term" value="P:extracellular matrix organization"/>
    <property type="evidence" value="ECO:0007669"/>
    <property type="project" value="TreeGrafter"/>
</dbReference>
<feature type="binding site" evidence="12">
    <location>
        <position position="231"/>
    </location>
    <ligand>
        <name>Zn(2+)</name>
        <dbReference type="ChEBI" id="CHEBI:29105"/>
        <label>1</label>
    </ligand>
</feature>
<dbReference type="InterPro" id="IPR006026">
    <property type="entry name" value="Peptidase_Metallo"/>
</dbReference>
<feature type="repeat" description="Hemopexin" evidence="15">
    <location>
        <begin position="490"/>
        <end position="538"/>
    </location>
</feature>
<evidence type="ECO:0000256" key="4">
    <source>
        <dbReference type="ARBA" id="ARBA00022729"/>
    </source>
</evidence>
<feature type="disulfide bond" evidence="13">
    <location>
        <begin position="394"/>
        <end position="585"/>
    </location>
</feature>
<feature type="binding site" evidence="12">
    <location>
        <position position="399"/>
    </location>
    <ligand>
        <name>Ca(2+)</name>
        <dbReference type="ChEBI" id="CHEBI:29108"/>
        <label>4</label>
    </ligand>
</feature>
<keyword evidence="4 17" id="KW-0732">Signal</keyword>
<feature type="binding site" evidence="12">
    <location>
        <position position="229"/>
    </location>
    <ligand>
        <name>Zn(2+)</name>
        <dbReference type="ChEBI" id="CHEBI:29105"/>
        <label>1</label>
    </ligand>
</feature>
<evidence type="ECO:0000256" key="14">
    <source>
        <dbReference type="PIRSR" id="PIRSR621190-5"/>
    </source>
</evidence>
<evidence type="ECO:0000256" key="17">
    <source>
        <dbReference type="SAM" id="SignalP"/>
    </source>
</evidence>
<dbReference type="InterPro" id="IPR000585">
    <property type="entry name" value="Hemopexin-like_dom"/>
</dbReference>
<protein>
    <recommendedName>
        <fullName evidence="18">Peptidase metallopeptidase domain-containing protein</fullName>
    </recommendedName>
</protein>
<feature type="short sequence motif" description="Cysteine switch" evidence="14">
    <location>
        <begin position="137"/>
        <end position="144"/>
    </location>
</feature>
<feature type="binding site" evidence="12">
    <location>
        <position position="255"/>
    </location>
    <ligand>
        <name>Ca(2+)</name>
        <dbReference type="ChEBI" id="CHEBI:29108"/>
        <label>2</label>
    </ligand>
</feature>
<feature type="binding site" evidence="12">
    <location>
        <position position="244"/>
    </location>
    <ligand>
        <name>Zn(2+)</name>
        <dbReference type="ChEBI" id="CHEBI:29105"/>
        <label>1</label>
    </ligand>
</feature>
<dbReference type="InterPro" id="IPR036375">
    <property type="entry name" value="Hemopexin-like_dom_sf"/>
</dbReference>
<feature type="repeat" description="Hemopexin" evidence="15">
    <location>
        <begin position="443"/>
        <end position="488"/>
    </location>
</feature>
<keyword evidence="20" id="KW-1185">Reference proteome</keyword>
<dbReference type="InterPro" id="IPR021158">
    <property type="entry name" value="Pept_M10A_Zn_BS"/>
</dbReference>
<feature type="repeat" description="Hemopexin" evidence="15">
    <location>
        <begin position="391"/>
        <end position="439"/>
    </location>
</feature>
<dbReference type="OrthoDB" id="406838at2759"/>
<dbReference type="GO" id="GO:0008270">
    <property type="term" value="F:zinc ion binding"/>
    <property type="evidence" value="ECO:0007669"/>
    <property type="project" value="InterPro"/>
</dbReference>
<feature type="binding site" evidence="12">
    <location>
        <position position="219"/>
    </location>
    <ligand>
        <name>Ca(2+)</name>
        <dbReference type="ChEBI" id="CHEBI:29108"/>
        <label>2</label>
    </ligand>
</feature>
<proteinExistence type="inferred from homology"/>
<evidence type="ECO:0000256" key="12">
    <source>
        <dbReference type="PIRSR" id="PIRSR621190-2"/>
    </source>
</evidence>
<evidence type="ECO:0000256" key="2">
    <source>
        <dbReference type="ARBA" id="ARBA00022670"/>
    </source>
</evidence>
<keyword evidence="6" id="KW-0378">Hydrolase</keyword>
<accession>A0A553NFC6</accession>
<dbReference type="InterPro" id="IPR021190">
    <property type="entry name" value="Pept_M10A"/>
</dbReference>
<feature type="binding site" evidence="12">
    <location>
        <position position="262"/>
    </location>
    <ligand>
        <name>Ca(2+)</name>
        <dbReference type="ChEBI" id="CHEBI:29108"/>
        <label>1</label>
    </ligand>
</feature>
<keyword evidence="2" id="KW-0645">Protease</keyword>
<feature type="binding site" evidence="11">
    <location>
        <position position="293"/>
    </location>
    <ligand>
        <name>Zn(2+)</name>
        <dbReference type="ChEBI" id="CHEBI:29105"/>
        <label>2</label>
        <note>catalytic</note>
    </ligand>
</feature>
<reference evidence="19 20" key="1">
    <citation type="journal article" date="2018" name="Nat. Ecol. Evol.">
        <title>Genomic signatures of mitonuclear coevolution across populations of Tigriopus californicus.</title>
        <authorList>
            <person name="Barreto F.S."/>
            <person name="Watson E.T."/>
            <person name="Lima T.G."/>
            <person name="Willett C.S."/>
            <person name="Edmands S."/>
            <person name="Li W."/>
            <person name="Burton R.S."/>
        </authorList>
    </citation>
    <scope>NUCLEOTIDE SEQUENCE [LARGE SCALE GENOMIC DNA]</scope>
    <source>
        <strain evidence="19 20">San Diego</strain>
    </source>
</reference>
<feature type="region of interest" description="Disordered" evidence="16">
    <location>
        <begin position="331"/>
        <end position="389"/>
    </location>
</feature>
<dbReference type="STRING" id="6832.A0A553NFC6"/>
<dbReference type="GO" id="GO:0004222">
    <property type="term" value="F:metalloendopeptidase activity"/>
    <property type="evidence" value="ECO:0007669"/>
    <property type="project" value="InterPro"/>
</dbReference>
<feature type="binding site" evidence="12">
    <location>
        <position position="496"/>
    </location>
    <ligand>
        <name>Ca(2+)</name>
        <dbReference type="ChEBI" id="CHEBI:29108"/>
        <label>5</label>
    </ligand>
</feature>
<dbReference type="FunFam" id="2.110.10.10:FF:000018">
    <property type="entry name" value="Matrix metallopeptidase 25b"/>
    <property type="match status" value="1"/>
</dbReference>
<evidence type="ECO:0000256" key="7">
    <source>
        <dbReference type="ARBA" id="ARBA00022833"/>
    </source>
</evidence>
<feature type="binding site" evidence="12">
    <location>
        <position position="183"/>
    </location>
    <ligand>
        <name>Ca(2+)</name>
        <dbReference type="ChEBI" id="CHEBI:29108"/>
        <label>1</label>
    </ligand>
</feature>
<name>A0A553NFC6_TIGCA</name>
<evidence type="ECO:0000256" key="16">
    <source>
        <dbReference type="SAM" id="MobiDB-lite"/>
    </source>
</evidence>
<dbReference type="InterPro" id="IPR018487">
    <property type="entry name" value="Hemopexin-like_repeat"/>
</dbReference>
<evidence type="ECO:0000256" key="3">
    <source>
        <dbReference type="ARBA" id="ARBA00022723"/>
    </source>
</evidence>
<dbReference type="InterPro" id="IPR036365">
    <property type="entry name" value="PGBD-like_sf"/>
</dbReference>
<keyword evidence="13" id="KW-1015">Disulfide bond</keyword>
<evidence type="ECO:0000256" key="1">
    <source>
        <dbReference type="ARBA" id="ARBA00010370"/>
    </source>
</evidence>
<dbReference type="SUPFAM" id="SSF55486">
    <property type="entry name" value="Metalloproteases ('zincins'), catalytic domain"/>
    <property type="match status" value="1"/>
</dbReference>
<dbReference type="GO" id="GO:0030574">
    <property type="term" value="P:collagen catabolic process"/>
    <property type="evidence" value="ECO:0007669"/>
    <property type="project" value="TreeGrafter"/>
</dbReference>